<dbReference type="PROSITE" id="PS50968">
    <property type="entry name" value="BIOTINYL_LIPOYL"/>
    <property type="match status" value="1"/>
</dbReference>
<protein>
    <submittedName>
        <fullName evidence="3">Biotin/lipoyl-binding carrier protein</fullName>
    </submittedName>
</protein>
<organism evidence="3 4">
    <name type="scientific">Aeromicrobium halocynthiae</name>
    <dbReference type="NCBI Taxonomy" id="560557"/>
    <lineage>
        <taxon>Bacteria</taxon>
        <taxon>Bacillati</taxon>
        <taxon>Actinomycetota</taxon>
        <taxon>Actinomycetes</taxon>
        <taxon>Propionibacteriales</taxon>
        <taxon>Nocardioidaceae</taxon>
        <taxon>Aeromicrobium</taxon>
    </lineage>
</organism>
<feature type="domain" description="Lipoyl-binding" evidence="2">
    <location>
        <begin position="1"/>
        <end position="71"/>
    </location>
</feature>
<evidence type="ECO:0000256" key="1">
    <source>
        <dbReference type="ARBA" id="ARBA00023267"/>
    </source>
</evidence>
<sequence>MSKTLHTELAASVFKIHVSPGDRLDAGDTVATLESMKMEIPIVAEVACRIDEILVEEGDIVDEGDAVARWSGC</sequence>
<comment type="caution">
    <text evidence="3">The sequence shown here is derived from an EMBL/GenBank/DDBJ whole genome shotgun (WGS) entry which is preliminary data.</text>
</comment>
<dbReference type="SUPFAM" id="SSF51230">
    <property type="entry name" value="Single hybrid motif"/>
    <property type="match status" value="1"/>
</dbReference>
<keyword evidence="1" id="KW-0092">Biotin</keyword>
<evidence type="ECO:0000313" key="3">
    <source>
        <dbReference type="EMBL" id="GAA2074735.1"/>
    </source>
</evidence>
<dbReference type="CDD" id="cd06850">
    <property type="entry name" value="biotinyl_domain"/>
    <property type="match status" value="1"/>
</dbReference>
<reference evidence="3 4" key="1">
    <citation type="journal article" date="2019" name="Int. J. Syst. Evol. Microbiol.">
        <title>The Global Catalogue of Microorganisms (GCM) 10K type strain sequencing project: providing services to taxonomists for standard genome sequencing and annotation.</title>
        <authorList>
            <consortium name="The Broad Institute Genomics Platform"/>
            <consortium name="The Broad Institute Genome Sequencing Center for Infectious Disease"/>
            <person name="Wu L."/>
            <person name="Ma J."/>
        </authorList>
    </citation>
    <scope>NUCLEOTIDE SEQUENCE [LARGE SCALE GENOMIC DNA]</scope>
    <source>
        <strain evidence="3 4">JCM 15749</strain>
    </source>
</reference>
<dbReference type="PANTHER" id="PTHR45266:SF3">
    <property type="entry name" value="OXALOACETATE DECARBOXYLASE ALPHA CHAIN"/>
    <property type="match status" value="1"/>
</dbReference>
<dbReference type="PANTHER" id="PTHR45266">
    <property type="entry name" value="OXALOACETATE DECARBOXYLASE ALPHA CHAIN"/>
    <property type="match status" value="1"/>
</dbReference>
<dbReference type="Pfam" id="PF00364">
    <property type="entry name" value="Biotin_lipoyl"/>
    <property type="match status" value="1"/>
</dbReference>
<dbReference type="InterPro" id="IPR050709">
    <property type="entry name" value="Biotin_Carboxyl_Carrier/Decarb"/>
</dbReference>
<name>A0ABN2VW96_9ACTN</name>
<dbReference type="NCBIfam" id="NF004547">
    <property type="entry name" value="PRK05889.1"/>
    <property type="match status" value="1"/>
</dbReference>
<evidence type="ECO:0000313" key="4">
    <source>
        <dbReference type="Proteomes" id="UP001501480"/>
    </source>
</evidence>
<dbReference type="RefSeq" id="WP_344325885.1">
    <property type="nucleotide sequence ID" value="NZ_BAAAPY010000003.1"/>
</dbReference>
<dbReference type="Gene3D" id="2.40.50.100">
    <property type="match status" value="1"/>
</dbReference>
<evidence type="ECO:0000259" key="2">
    <source>
        <dbReference type="PROSITE" id="PS50968"/>
    </source>
</evidence>
<keyword evidence="4" id="KW-1185">Reference proteome</keyword>
<gene>
    <name evidence="3" type="ORF">GCM10009821_12040</name>
</gene>
<dbReference type="InterPro" id="IPR011053">
    <property type="entry name" value="Single_hybrid_motif"/>
</dbReference>
<proteinExistence type="predicted"/>
<accession>A0ABN2VW96</accession>
<dbReference type="Proteomes" id="UP001501480">
    <property type="component" value="Unassembled WGS sequence"/>
</dbReference>
<dbReference type="EMBL" id="BAAAPY010000003">
    <property type="protein sequence ID" value="GAA2074735.1"/>
    <property type="molecule type" value="Genomic_DNA"/>
</dbReference>
<dbReference type="InterPro" id="IPR000089">
    <property type="entry name" value="Biotin_lipoyl"/>
</dbReference>